<proteinExistence type="predicted"/>
<reference evidence="3" key="1">
    <citation type="submission" date="2017-02" db="UniProtKB">
        <authorList>
            <consortium name="WormBaseParasite"/>
        </authorList>
    </citation>
    <scope>IDENTIFICATION</scope>
</reference>
<gene>
    <name evidence="1" type="ORF">HNAJ_LOCUS4626</name>
</gene>
<sequence length="71" mass="8405">MWNSLNASGVLHAELRHYLKRSDEALDRLYLPSAIVSRMITNSVRDYSEDECSNSSNVAYFVNKWIDYYYY</sequence>
<evidence type="ECO:0000313" key="1">
    <source>
        <dbReference type="EMBL" id="VDO00486.1"/>
    </source>
</evidence>
<protein>
    <submittedName>
        <fullName evidence="1 3">Uncharacterized protein</fullName>
    </submittedName>
</protein>
<dbReference type="OrthoDB" id="428342at2759"/>
<dbReference type="Proteomes" id="UP000278807">
    <property type="component" value="Unassembled WGS sequence"/>
</dbReference>
<reference evidence="1 2" key="2">
    <citation type="submission" date="2018-11" db="EMBL/GenBank/DDBJ databases">
        <authorList>
            <consortium name="Pathogen Informatics"/>
        </authorList>
    </citation>
    <scope>NUCLEOTIDE SEQUENCE [LARGE SCALE GENOMIC DNA]</scope>
</reference>
<accession>A0A0R3TC41</accession>
<dbReference type="WBParaSite" id="HNAJ_0000463001-mRNA-1">
    <property type="protein sequence ID" value="HNAJ_0000463001-mRNA-1"/>
    <property type="gene ID" value="HNAJ_0000463001"/>
</dbReference>
<keyword evidence="2" id="KW-1185">Reference proteome</keyword>
<evidence type="ECO:0000313" key="3">
    <source>
        <dbReference type="WBParaSite" id="HNAJ_0000463001-mRNA-1"/>
    </source>
</evidence>
<organism evidence="3">
    <name type="scientific">Rodentolepis nana</name>
    <name type="common">Dwarf tapeworm</name>
    <name type="synonym">Hymenolepis nana</name>
    <dbReference type="NCBI Taxonomy" id="102285"/>
    <lineage>
        <taxon>Eukaryota</taxon>
        <taxon>Metazoa</taxon>
        <taxon>Spiralia</taxon>
        <taxon>Lophotrochozoa</taxon>
        <taxon>Platyhelminthes</taxon>
        <taxon>Cestoda</taxon>
        <taxon>Eucestoda</taxon>
        <taxon>Cyclophyllidea</taxon>
        <taxon>Hymenolepididae</taxon>
        <taxon>Rodentolepis</taxon>
    </lineage>
</organism>
<dbReference type="EMBL" id="UZAE01003390">
    <property type="protein sequence ID" value="VDO00486.1"/>
    <property type="molecule type" value="Genomic_DNA"/>
</dbReference>
<dbReference type="AlphaFoldDB" id="A0A0R3TC41"/>
<evidence type="ECO:0000313" key="2">
    <source>
        <dbReference type="Proteomes" id="UP000278807"/>
    </source>
</evidence>
<name>A0A0R3TC41_RODNA</name>